<protein>
    <submittedName>
        <fullName evidence="7">Oxysterol binding protein</fullName>
    </submittedName>
</protein>
<dbReference type="GO" id="GO:0032934">
    <property type="term" value="F:sterol binding"/>
    <property type="evidence" value="ECO:0007669"/>
    <property type="project" value="TreeGrafter"/>
</dbReference>
<evidence type="ECO:0000256" key="1">
    <source>
        <dbReference type="ARBA" id="ARBA00008842"/>
    </source>
</evidence>
<evidence type="ECO:0000259" key="6">
    <source>
        <dbReference type="PROSITE" id="PS50003"/>
    </source>
</evidence>
<dbReference type="PROSITE" id="PS50003">
    <property type="entry name" value="PH_DOMAIN"/>
    <property type="match status" value="1"/>
</dbReference>
<dbReference type="Gene3D" id="2.40.160.120">
    <property type="match status" value="1"/>
</dbReference>
<dbReference type="GO" id="GO:0097038">
    <property type="term" value="C:perinuclear endoplasmic reticulum"/>
    <property type="evidence" value="ECO:0007669"/>
    <property type="project" value="TreeGrafter"/>
</dbReference>
<keyword evidence="4" id="KW-0446">Lipid-binding</keyword>
<dbReference type="Gene3D" id="2.30.29.30">
    <property type="entry name" value="Pleckstrin-homology domain (PH domain)/Phosphotyrosine-binding domain (PTB)"/>
    <property type="match status" value="1"/>
</dbReference>
<reference evidence="7" key="1">
    <citation type="submission" date="2022-08" db="EMBL/GenBank/DDBJ databases">
        <authorList>
            <consortium name="DOE Joint Genome Institute"/>
            <person name="Min B."/>
            <person name="Riley R."/>
            <person name="Sierra-Patev S."/>
            <person name="Naranjo-Ortiz M."/>
            <person name="Looney B."/>
            <person name="Konkel Z."/>
            <person name="Slot J.C."/>
            <person name="Sakamoto Y."/>
            <person name="Steenwyk J.L."/>
            <person name="Rokas A."/>
            <person name="Carro J."/>
            <person name="Camarero S."/>
            <person name="Ferreira P."/>
            <person name="Molpeceres G."/>
            <person name="Ruiz-Duenas F.J."/>
            <person name="Serrano A."/>
            <person name="Henrissat B."/>
            <person name="Drula E."/>
            <person name="Hughes K.W."/>
            <person name="Mata J.L."/>
            <person name="Ishikawa N.K."/>
            <person name="Vargas-Isla R."/>
            <person name="Ushijima S."/>
            <person name="Smith C.A."/>
            <person name="Ahrendt S."/>
            <person name="Andreopoulos W."/>
            <person name="He G."/>
            <person name="Labutti K."/>
            <person name="Lipzen A."/>
            <person name="Ng V."/>
            <person name="Sandor L."/>
            <person name="Barry K."/>
            <person name="Martinez A.T."/>
            <person name="Xiao Y."/>
            <person name="Gibbons J.G."/>
            <person name="Terashima K."/>
            <person name="Hibbett D.S."/>
            <person name="Grigoriev I.V."/>
        </authorList>
    </citation>
    <scope>NUCLEOTIDE SEQUENCE</scope>
    <source>
        <strain evidence="7">Sp2 HRB7682 ss15</strain>
    </source>
</reference>
<evidence type="ECO:0000256" key="5">
    <source>
        <dbReference type="SAM" id="MobiDB-lite"/>
    </source>
</evidence>
<dbReference type="InterPro" id="IPR011993">
    <property type="entry name" value="PH-like_dom_sf"/>
</dbReference>
<dbReference type="SUPFAM" id="SSF50729">
    <property type="entry name" value="PH domain-like"/>
    <property type="match status" value="1"/>
</dbReference>
<dbReference type="Gene3D" id="3.30.70.3490">
    <property type="match status" value="1"/>
</dbReference>
<feature type="region of interest" description="Disordered" evidence="5">
    <location>
        <begin position="244"/>
        <end position="282"/>
    </location>
</feature>
<comment type="caution">
    <text evidence="7">The sequence shown here is derived from an EMBL/GenBank/DDBJ whole genome shotgun (WGS) entry which is preliminary data.</text>
</comment>
<sequence>MGDTHQPAYAVARTSLTLISGLLSGPILQEGWILKKRRKKMQGFARRYFMLDQSGILCYSFEPGQPIRDQIHLPNAAISTASGRKDIHIDSDRATFHLKCLSTEDFTQWMGAFRKFSAHAPESHRSASIRVSSRQSIVRLNRSAVIAEEMGTTLLELEDAFANLRSTVKRKASGSRDKSKESASVFGLFKKGHHHGTHESHNDVPRPEVIDPTSYQRIHVALESLKAQHGTLLKSIQSISILDTTQSSHPSAQVSPLPRTTEEEERGESSPDSASERKITSSIIRRSKRTSVATTITDSLNEWFDASEGEGVQEFVLDEQTSPDNGEMPSRITTTDSQSSLDHAEESSIDTDIEDLGGEPSVLDQVTRNSQAQVVRRTHLPAPITGDEGSLFAVLKKNVGKDLSTIAFPVSFNEPLTLLQRAAEELEHFDLLDRAAAASDPVERMQFVAAFAVSGYAHTRYRTGRKGFNPMLAETFEDSRMKFIAEKVRHNPVELAYHAEGDNWEVYATSSGKTKFWGKSLEIIPLGTTHLKIGNDHYQWKRPSSFMRNLVVGTKYLEHVGKMTIENVNGRDRCVMEFKQSGYWGETNLVSGHVHDASGKVASQLEGKWDEHLSQAVDASHFTLLWRAHPWPKHTHEYYGFTSFSMTLNEITPDLAEKIPVTDSRYRPDVRALEEGDIDRAEAEKVRVEEMQRSRRREGKEPQARWFKLEGDEWIYNGGYWEARARGWKDAKIDPLW</sequence>
<accession>A0A9W9DWM0</accession>
<dbReference type="PANTHER" id="PTHR10972:SF203">
    <property type="entry name" value="OXYSTEROL-BINDING PROTEIN HOMOLOG 3"/>
    <property type="match status" value="1"/>
</dbReference>
<dbReference type="InterPro" id="IPR000648">
    <property type="entry name" value="Oxysterol-bd"/>
</dbReference>
<keyword evidence="2" id="KW-0813">Transport</keyword>
<dbReference type="CDD" id="cd13289">
    <property type="entry name" value="PH_Osh3p_yeast"/>
    <property type="match status" value="1"/>
</dbReference>
<feature type="region of interest" description="Disordered" evidence="5">
    <location>
        <begin position="320"/>
        <end position="360"/>
    </location>
</feature>
<dbReference type="GO" id="GO:0032541">
    <property type="term" value="C:cortical endoplasmic reticulum"/>
    <property type="evidence" value="ECO:0007669"/>
    <property type="project" value="TreeGrafter"/>
</dbReference>
<dbReference type="Proteomes" id="UP001150238">
    <property type="component" value="Unassembled WGS sequence"/>
</dbReference>
<dbReference type="GO" id="GO:0030011">
    <property type="term" value="P:maintenance of cell polarity"/>
    <property type="evidence" value="ECO:0007669"/>
    <property type="project" value="TreeGrafter"/>
</dbReference>
<dbReference type="GO" id="GO:0035621">
    <property type="term" value="P:ER to Golgi ceramide transport"/>
    <property type="evidence" value="ECO:0007669"/>
    <property type="project" value="TreeGrafter"/>
</dbReference>
<organism evidence="7 8">
    <name type="scientific">Lentinula lateritia</name>
    <dbReference type="NCBI Taxonomy" id="40482"/>
    <lineage>
        <taxon>Eukaryota</taxon>
        <taxon>Fungi</taxon>
        <taxon>Dikarya</taxon>
        <taxon>Basidiomycota</taxon>
        <taxon>Agaricomycotina</taxon>
        <taxon>Agaricomycetes</taxon>
        <taxon>Agaricomycetidae</taxon>
        <taxon>Agaricales</taxon>
        <taxon>Marasmiineae</taxon>
        <taxon>Omphalotaceae</taxon>
        <taxon>Lentinula</taxon>
    </lineage>
</organism>
<dbReference type="GO" id="GO:0120009">
    <property type="term" value="P:intermembrane lipid transfer"/>
    <property type="evidence" value="ECO:0007669"/>
    <property type="project" value="UniProtKB-ARBA"/>
</dbReference>
<evidence type="ECO:0000256" key="4">
    <source>
        <dbReference type="ARBA" id="ARBA00023121"/>
    </source>
</evidence>
<dbReference type="AlphaFoldDB" id="A0A9W9DWM0"/>
<dbReference type="InterPro" id="IPR041680">
    <property type="entry name" value="PH_8"/>
</dbReference>
<dbReference type="FunFam" id="2.40.160.120:FF:000001">
    <property type="entry name" value="Oxysterol-binding protein"/>
    <property type="match status" value="1"/>
</dbReference>
<name>A0A9W9DWM0_9AGAR</name>
<evidence type="ECO:0000313" key="7">
    <source>
        <dbReference type="EMBL" id="KAJ4489503.1"/>
    </source>
</evidence>
<dbReference type="GO" id="GO:0005829">
    <property type="term" value="C:cytosol"/>
    <property type="evidence" value="ECO:0007669"/>
    <property type="project" value="TreeGrafter"/>
</dbReference>
<feature type="compositionally biased region" description="Polar residues" evidence="5">
    <location>
        <begin position="331"/>
        <end position="341"/>
    </location>
</feature>
<dbReference type="Pfam" id="PF01237">
    <property type="entry name" value="Oxysterol_BP"/>
    <property type="match status" value="1"/>
</dbReference>
<reference evidence="7" key="2">
    <citation type="journal article" date="2023" name="Proc. Natl. Acad. Sci. U.S.A.">
        <title>A global phylogenomic analysis of the shiitake genus Lentinula.</title>
        <authorList>
            <person name="Sierra-Patev S."/>
            <person name="Min B."/>
            <person name="Naranjo-Ortiz M."/>
            <person name="Looney B."/>
            <person name="Konkel Z."/>
            <person name="Slot J.C."/>
            <person name="Sakamoto Y."/>
            <person name="Steenwyk J.L."/>
            <person name="Rokas A."/>
            <person name="Carro J."/>
            <person name="Camarero S."/>
            <person name="Ferreira P."/>
            <person name="Molpeceres G."/>
            <person name="Ruiz-Duenas F.J."/>
            <person name="Serrano A."/>
            <person name="Henrissat B."/>
            <person name="Drula E."/>
            <person name="Hughes K.W."/>
            <person name="Mata J.L."/>
            <person name="Ishikawa N.K."/>
            <person name="Vargas-Isla R."/>
            <person name="Ushijima S."/>
            <person name="Smith C.A."/>
            <person name="Donoghue J."/>
            <person name="Ahrendt S."/>
            <person name="Andreopoulos W."/>
            <person name="He G."/>
            <person name="LaButti K."/>
            <person name="Lipzen A."/>
            <person name="Ng V."/>
            <person name="Riley R."/>
            <person name="Sandor L."/>
            <person name="Barry K."/>
            <person name="Martinez A.T."/>
            <person name="Xiao Y."/>
            <person name="Gibbons J.G."/>
            <person name="Terashima K."/>
            <person name="Grigoriev I.V."/>
            <person name="Hibbett D."/>
        </authorList>
    </citation>
    <scope>NUCLEOTIDE SEQUENCE</scope>
    <source>
        <strain evidence="7">Sp2 HRB7682 ss15</strain>
    </source>
</reference>
<dbReference type="GO" id="GO:0005886">
    <property type="term" value="C:plasma membrane"/>
    <property type="evidence" value="ECO:0007669"/>
    <property type="project" value="TreeGrafter"/>
</dbReference>
<comment type="similarity">
    <text evidence="1">Belongs to the OSBP family.</text>
</comment>
<evidence type="ECO:0000256" key="3">
    <source>
        <dbReference type="ARBA" id="ARBA00023055"/>
    </source>
</evidence>
<dbReference type="SUPFAM" id="SSF144000">
    <property type="entry name" value="Oxysterol-binding protein-like"/>
    <property type="match status" value="1"/>
</dbReference>
<feature type="compositionally biased region" description="Polar residues" evidence="5">
    <location>
        <begin position="244"/>
        <end position="254"/>
    </location>
</feature>
<proteinExistence type="inferred from homology"/>
<dbReference type="InterPro" id="IPR037239">
    <property type="entry name" value="OSBP_sf"/>
</dbReference>
<feature type="domain" description="PH" evidence="6">
    <location>
        <begin position="26"/>
        <end position="118"/>
    </location>
</feature>
<dbReference type="SMART" id="SM00233">
    <property type="entry name" value="PH"/>
    <property type="match status" value="1"/>
</dbReference>
<dbReference type="GO" id="GO:0006887">
    <property type="term" value="P:exocytosis"/>
    <property type="evidence" value="ECO:0007669"/>
    <property type="project" value="TreeGrafter"/>
</dbReference>
<dbReference type="InterPro" id="IPR001849">
    <property type="entry name" value="PH_domain"/>
</dbReference>
<dbReference type="EMBL" id="JANVFS010000007">
    <property type="protein sequence ID" value="KAJ4489503.1"/>
    <property type="molecule type" value="Genomic_DNA"/>
</dbReference>
<feature type="compositionally biased region" description="Acidic residues" evidence="5">
    <location>
        <begin position="347"/>
        <end position="357"/>
    </location>
</feature>
<dbReference type="PANTHER" id="PTHR10972">
    <property type="entry name" value="OXYSTEROL-BINDING PROTEIN-RELATED"/>
    <property type="match status" value="1"/>
</dbReference>
<keyword evidence="3" id="KW-0445">Lipid transport</keyword>
<evidence type="ECO:0000313" key="8">
    <source>
        <dbReference type="Proteomes" id="UP001150238"/>
    </source>
</evidence>
<gene>
    <name evidence="7" type="ORF">C8J55DRAFT_505254</name>
</gene>
<dbReference type="GO" id="GO:0034727">
    <property type="term" value="P:piecemeal microautophagy of the nucleus"/>
    <property type="evidence" value="ECO:0007669"/>
    <property type="project" value="TreeGrafter"/>
</dbReference>
<dbReference type="GO" id="GO:0006897">
    <property type="term" value="P:endocytosis"/>
    <property type="evidence" value="ECO:0007669"/>
    <property type="project" value="TreeGrafter"/>
</dbReference>
<dbReference type="Pfam" id="PF15409">
    <property type="entry name" value="PH_8"/>
    <property type="match status" value="1"/>
</dbReference>
<evidence type="ECO:0000256" key="2">
    <source>
        <dbReference type="ARBA" id="ARBA00022448"/>
    </source>
</evidence>